<reference evidence="1 2" key="1">
    <citation type="journal article" date="2017" name="ISME J.">
        <title>Energy and carbon metabolisms in a deep terrestrial subsurface fluid microbial community.</title>
        <authorList>
            <person name="Momper L."/>
            <person name="Jungbluth S.P."/>
            <person name="Lee M.D."/>
            <person name="Amend J.P."/>
        </authorList>
    </citation>
    <scope>NUCLEOTIDE SEQUENCE [LARGE SCALE GENOMIC DNA]</scope>
    <source>
        <strain evidence="1">SURF_17</strain>
    </source>
</reference>
<organism evidence="1 2">
    <name type="scientific">Candidatus Abyssobacteria bacterium SURF_17</name>
    <dbReference type="NCBI Taxonomy" id="2093361"/>
    <lineage>
        <taxon>Bacteria</taxon>
        <taxon>Pseudomonadati</taxon>
        <taxon>Candidatus Hydrogenedentota</taxon>
        <taxon>Candidatus Abyssobacteria</taxon>
    </lineage>
</organism>
<dbReference type="EMBL" id="QZKI01000081">
    <property type="protein sequence ID" value="RJP69531.1"/>
    <property type="molecule type" value="Genomic_DNA"/>
</dbReference>
<evidence type="ECO:0000313" key="2">
    <source>
        <dbReference type="Proteomes" id="UP000285961"/>
    </source>
</evidence>
<protein>
    <submittedName>
        <fullName evidence="1">Uncharacterized protein</fullName>
    </submittedName>
</protein>
<name>A0A419EXR8_9BACT</name>
<sequence>MDIDKKIIAAITAGVTGYIQAERAAALAEQVPTARPHGRAVLPTWSRAGREELMRNRQMWQLRIVPK</sequence>
<accession>A0A419EXR8</accession>
<comment type="caution">
    <text evidence="1">The sequence shown here is derived from an EMBL/GenBank/DDBJ whole genome shotgun (WGS) entry which is preliminary data.</text>
</comment>
<gene>
    <name evidence="1" type="ORF">C4532_10855</name>
</gene>
<proteinExistence type="predicted"/>
<dbReference type="Proteomes" id="UP000285961">
    <property type="component" value="Unassembled WGS sequence"/>
</dbReference>
<dbReference type="AlphaFoldDB" id="A0A419EXR8"/>
<evidence type="ECO:0000313" key="1">
    <source>
        <dbReference type="EMBL" id="RJP69531.1"/>
    </source>
</evidence>